<proteinExistence type="inferred from homology"/>
<dbReference type="InterPro" id="IPR036291">
    <property type="entry name" value="NAD(P)-bd_dom_sf"/>
</dbReference>
<reference evidence="11 12" key="1">
    <citation type="submission" date="2018-01" db="EMBL/GenBank/DDBJ databases">
        <title>Genomic Encyclopedia of Archaeal and Bacterial Type Strains, Phase II (KMG-II): from individual species to whole genera.</title>
        <authorList>
            <person name="Goeker M."/>
        </authorList>
    </citation>
    <scope>NUCLEOTIDE SEQUENCE [LARGE SCALE GENOMIC DNA]</scope>
    <source>
        <strain evidence="11 12">DSM 17023</strain>
    </source>
</reference>
<dbReference type="GO" id="GO:0003978">
    <property type="term" value="F:UDP-glucose 4-epimerase activity"/>
    <property type="evidence" value="ECO:0007669"/>
    <property type="project" value="UniProtKB-UniRule"/>
</dbReference>
<comment type="cofactor">
    <cofactor evidence="2 9">
        <name>NAD(+)</name>
        <dbReference type="ChEBI" id="CHEBI:57540"/>
    </cofactor>
</comment>
<evidence type="ECO:0000256" key="6">
    <source>
        <dbReference type="ARBA" id="ARBA00018569"/>
    </source>
</evidence>
<evidence type="ECO:0000259" key="10">
    <source>
        <dbReference type="Pfam" id="PF16363"/>
    </source>
</evidence>
<sequence>MTVLITGGAGYIGSHCCVAFLQAGHDIVVLDNLSNSNSASLDRVAKITGRKVAYEQADIRDQARLEEVLKQYRCTAVVHFAGLKAVGESTRIPLAYYDNNVVGTHRLLSAMARCGVKQMIFSSSATVYGEPQFLPLTEDHPTGAVNPYGRTKLVIEDMLRDVAASDPSWRFGILRYFNPVGAHDSGLIGENPLGIPNNLMPFITQVADGRRERLSVYGNDYDTRDGTGVRDYIHVVDLVEGHLRAHEVLASGSAPSNCFAVNLGTGTGYSVLEMVRAFERASNKEVRYQFAPRREGDVAECYADTGLAGKLLDWKAGRDLDNMCRDTWNWVCKNPRGYESDAE</sequence>
<comment type="pathway">
    <text evidence="3 9">Carbohydrate metabolism; galactose metabolism.</text>
</comment>
<evidence type="ECO:0000256" key="2">
    <source>
        <dbReference type="ARBA" id="ARBA00001911"/>
    </source>
</evidence>
<dbReference type="PANTHER" id="PTHR43725">
    <property type="entry name" value="UDP-GLUCOSE 4-EPIMERASE"/>
    <property type="match status" value="1"/>
</dbReference>
<evidence type="ECO:0000256" key="8">
    <source>
        <dbReference type="ARBA" id="ARBA00023235"/>
    </source>
</evidence>
<keyword evidence="7 9" id="KW-0520">NAD</keyword>
<feature type="domain" description="NAD(P)-binding" evidence="10">
    <location>
        <begin position="4"/>
        <end position="327"/>
    </location>
</feature>
<name>A0A2S3UNS9_9HYPH</name>
<evidence type="ECO:0000256" key="9">
    <source>
        <dbReference type="RuleBase" id="RU366046"/>
    </source>
</evidence>
<dbReference type="Pfam" id="PF16363">
    <property type="entry name" value="GDP_Man_Dehyd"/>
    <property type="match status" value="1"/>
</dbReference>
<dbReference type="Gene3D" id="3.90.25.10">
    <property type="entry name" value="UDP-galactose 4-epimerase, domain 1"/>
    <property type="match status" value="1"/>
</dbReference>
<dbReference type="EMBL" id="PPCN01000009">
    <property type="protein sequence ID" value="POF29334.1"/>
    <property type="molecule type" value="Genomic_DNA"/>
</dbReference>
<comment type="caution">
    <text evidence="11">The sequence shown here is derived from an EMBL/GenBank/DDBJ whole genome shotgun (WGS) entry which is preliminary data.</text>
</comment>
<dbReference type="NCBIfam" id="TIGR01179">
    <property type="entry name" value="galE"/>
    <property type="match status" value="1"/>
</dbReference>
<evidence type="ECO:0000256" key="3">
    <source>
        <dbReference type="ARBA" id="ARBA00004947"/>
    </source>
</evidence>
<keyword evidence="9" id="KW-0119">Carbohydrate metabolism</keyword>
<dbReference type="AlphaFoldDB" id="A0A2S3UNS9"/>
<comment type="similarity">
    <text evidence="4 9">Belongs to the NAD(P)-dependent epimerase/dehydratase family.</text>
</comment>
<organism evidence="11 12">
    <name type="scientific">Roseibium marinum</name>
    <dbReference type="NCBI Taxonomy" id="281252"/>
    <lineage>
        <taxon>Bacteria</taxon>
        <taxon>Pseudomonadati</taxon>
        <taxon>Pseudomonadota</taxon>
        <taxon>Alphaproteobacteria</taxon>
        <taxon>Hyphomicrobiales</taxon>
        <taxon>Stappiaceae</taxon>
        <taxon>Roseibium</taxon>
    </lineage>
</organism>
<accession>A0A2S3UNS9</accession>
<dbReference type="GO" id="GO:0005829">
    <property type="term" value="C:cytosol"/>
    <property type="evidence" value="ECO:0007669"/>
    <property type="project" value="TreeGrafter"/>
</dbReference>
<dbReference type="CDD" id="cd05247">
    <property type="entry name" value="UDP_G4E_1_SDR_e"/>
    <property type="match status" value="1"/>
</dbReference>
<evidence type="ECO:0000256" key="5">
    <source>
        <dbReference type="ARBA" id="ARBA00013189"/>
    </source>
</evidence>
<dbReference type="InterPro" id="IPR005886">
    <property type="entry name" value="UDP_G4E"/>
</dbReference>
<comment type="catalytic activity">
    <reaction evidence="1 9">
        <text>UDP-alpha-D-glucose = UDP-alpha-D-galactose</text>
        <dbReference type="Rhea" id="RHEA:22168"/>
        <dbReference type="ChEBI" id="CHEBI:58885"/>
        <dbReference type="ChEBI" id="CHEBI:66914"/>
        <dbReference type="EC" id="5.1.3.2"/>
    </reaction>
</comment>
<evidence type="ECO:0000256" key="4">
    <source>
        <dbReference type="ARBA" id="ARBA00007637"/>
    </source>
</evidence>
<dbReference type="UniPathway" id="UPA00214"/>
<evidence type="ECO:0000256" key="1">
    <source>
        <dbReference type="ARBA" id="ARBA00000083"/>
    </source>
</evidence>
<dbReference type="RefSeq" id="WP_103224015.1">
    <property type="nucleotide sequence ID" value="NZ_PPCN01000009.1"/>
</dbReference>
<dbReference type="OrthoDB" id="9801785at2"/>
<dbReference type="InterPro" id="IPR016040">
    <property type="entry name" value="NAD(P)-bd_dom"/>
</dbReference>
<evidence type="ECO:0000313" key="12">
    <source>
        <dbReference type="Proteomes" id="UP000236959"/>
    </source>
</evidence>
<dbReference type="Proteomes" id="UP000236959">
    <property type="component" value="Unassembled WGS sequence"/>
</dbReference>
<gene>
    <name evidence="11" type="ORF">CLV41_109107</name>
</gene>
<dbReference type="SUPFAM" id="SSF51735">
    <property type="entry name" value="NAD(P)-binding Rossmann-fold domains"/>
    <property type="match status" value="1"/>
</dbReference>
<dbReference type="PANTHER" id="PTHR43725:SF47">
    <property type="entry name" value="UDP-GLUCOSE 4-EPIMERASE"/>
    <property type="match status" value="1"/>
</dbReference>
<dbReference type="NCBIfam" id="NF007956">
    <property type="entry name" value="PRK10675.1"/>
    <property type="match status" value="1"/>
</dbReference>
<keyword evidence="8 9" id="KW-0413">Isomerase</keyword>
<evidence type="ECO:0000313" key="11">
    <source>
        <dbReference type="EMBL" id="POF29334.1"/>
    </source>
</evidence>
<comment type="subunit">
    <text evidence="9">Homodimer.</text>
</comment>
<protein>
    <recommendedName>
        <fullName evidence="6 9">UDP-glucose 4-epimerase</fullName>
        <ecNumber evidence="5 9">5.1.3.2</ecNumber>
    </recommendedName>
</protein>
<dbReference type="Gene3D" id="3.40.50.720">
    <property type="entry name" value="NAD(P)-binding Rossmann-like Domain"/>
    <property type="match status" value="1"/>
</dbReference>
<evidence type="ECO:0000256" key="7">
    <source>
        <dbReference type="ARBA" id="ARBA00023027"/>
    </source>
</evidence>
<dbReference type="GO" id="GO:0006012">
    <property type="term" value="P:galactose metabolic process"/>
    <property type="evidence" value="ECO:0007669"/>
    <property type="project" value="UniProtKB-UniPathway"/>
</dbReference>
<keyword evidence="12" id="KW-1185">Reference proteome</keyword>
<dbReference type="EC" id="5.1.3.2" evidence="5 9"/>